<accession>A0ABS8N4Y5</accession>
<organism evidence="1 2">
    <name type="scientific">Clostridium aromativorans</name>
    <dbReference type="NCBI Taxonomy" id="2836848"/>
    <lineage>
        <taxon>Bacteria</taxon>
        <taxon>Bacillati</taxon>
        <taxon>Bacillota</taxon>
        <taxon>Clostridia</taxon>
        <taxon>Eubacteriales</taxon>
        <taxon>Clostridiaceae</taxon>
        <taxon>Clostridium</taxon>
    </lineage>
</organism>
<dbReference type="InterPro" id="IPR010965">
    <property type="entry name" value="HesB-rel_seleno"/>
</dbReference>
<dbReference type="EMBL" id="JAJJPB010000008">
    <property type="protein sequence ID" value="MCC9294872.1"/>
    <property type="molecule type" value="Genomic_DNA"/>
</dbReference>
<proteinExistence type="predicted"/>
<name>A0ABS8N4Y5_9CLOT</name>
<evidence type="ECO:0000313" key="2">
    <source>
        <dbReference type="Proteomes" id="UP001165422"/>
    </source>
</evidence>
<dbReference type="SUPFAM" id="SSF89360">
    <property type="entry name" value="HesB-like domain"/>
    <property type="match status" value="1"/>
</dbReference>
<sequence length="110" mass="12552">MNFIKISNTAYNEFKKFLTENNITYSTIRIYLDGMSCHGPHFNMSADKKNDNDLTQQIKDINFIVDKNLFMQFSGFIFLCGSENGLGSFSIEPVFKPNLPDCENCNGCKN</sequence>
<dbReference type="RefSeq" id="WP_150356895.1">
    <property type="nucleotide sequence ID" value="NZ_JAJJPB010000008.1"/>
</dbReference>
<protein>
    <submittedName>
        <fullName evidence="1">HesB-like protein</fullName>
    </submittedName>
</protein>
<evidence type="ECO:0000313" key="1">
    <source>
        <dbReference type="EMBL" id="MCC9294872.1"/>
    </source>
</evidence>
<dbReference type="Proteomes" id="UP001165422">
    <property type="component" value="Unassembled WGS sequence"/>
</dbReference>
<comment type="caution">
    <text evidence="1">The sequence shown here is derived from an EMBL/GenBank/DDBJ whole genome shotgun (WGS) entry which is preliminary data.</text>
</comment>
<dbReference type="NCBIfam" id="TIGR01911">
    <property type="entry name" value="HesB_rel_seleno"/>
    <property type="match status" value="1"/>
</dbReference>
<reference evidence="1" key="1">
    <citation type="submission" date="2021-11" db="EMBL/GenBank/DDBJ databases">
        <authorList>
            <person name="Qingchun L."/>
            <person name="Dong Z."/>
            <person name="Zongwei Q."/>
            <person name="Jia Z."/>
            <person name="Duotao L."/>
        </authorList>
    </citation>
    <scope>NUCLEOTIDE SEQUENCE</scope>
    <source>
        <strain evidence="1">WLY-B-L2</strain>
    </source>
</reference>
<dbReference type="Gene3D" id="2.60.300.12">
    <property type="entry name" value="HesB-like domain"/>
    <property type="match status" value="1"/>
</dbReference>
<gene>
    <name evidence="1" type="ORF">LN736_08390</name>
</gene>
<dbReference type="InterPro" id="IPR035903">
    <property type="entry name" value="HesB-like_dom_sf"/>
</dbReference>
<keyword evidence="2" id="KW-1185">Reference proteome</keyword>